<dbReference type="PANTHER" id="PTHR34071">
    <property type="entry name" value="5-NITROIMIDAZOLE ANTIBIOTICS RESISTANCE PROTEIN, NIMA-FAMILY-RELATED PROTEIN-RELATED"/>
    <property type="match status" value="1"/>
</dbReference>
<dbReference type="OrthoDB" id="9794935at2"/>
<keyword evidence="2" id="KW-1185">Reference proteome</keyword>
<name>A0A1N6YUJ7_9FIRM</name>
<organism evidence="1 2">
    <name type="scientific">Halanaerobium kushneri</name>
    <dbReference type="NCBI Taxonomy" id="56779"/>
    <lineage>
        <taxon>Bacteria</taxon>
        <taxon>Bacillati</taxon>
        <taxon>Bacillota</taxon>
        <taxon>Clostridia</taxon>
        <taxon>Halanaerobiales</taxon>
        <taxon>Halanaerobiaceae</taxon>
        <taxon>Halanaerobium</taxon>
    </lineage>
</organism>
<proteinExistence type="predicted"/>
<dbReference type="RefSeq" id="WP_076545428.1">
    <property type="nucleotide sequence ID" value="NZ_FTNC01000015.1"/>
</dbReference>
<evidence type="ECO:0008006" key="3">
    <source>
        <dbReference type="Google" id="ProtNLM"/>
    </source>
</evidence>
<dbReference type="InterPro" id="IPR012349">
    <property type="entry name" value="Split_barrel_FMN-bd"/>
</dbReference>
<dbReference type="SUPFAM" id="SSF50475">
    <property type="entry name" value="FMN-binding split barrel"/>
    <property type="match status" value="1"/>
</dbReference>
<dbReference type="STRING" id="56779.SAMN05421834_11560"/>
<reference evidence="2" key="1">
    <citation type="submission" date="2017-01" db="EMBL/GenBank/DDBJ databases">
        <authorList>
            <person name="Varghese N."/>
            <person name="Submissions S."/>
        </authorList>
    </citation>
    <scope>NUCLEOTIDE SEQUENCE [LARGE SCALE GENOMIC DNA]</scope>
    <source>
        <strain evidence="2">ATCC 700103</strain>
    </source>
</reference>
<evidence type="ECO:0000313" key="1">
    <source>
        <dbReference type="EMBL" id="SIR18237.1"/>
    </source>
</evidence>
<dbReference type="AlphaFoldDB" id="A0A1N6YUJ7"/>
<dbReference type="EMBL" id="FTNC01000015">
    <property type="protein sequence ID" value="SIR18237.1"/>
    <property type="molecule type" value="Genomic_DNA"/>
</dbReference>
<dbReference type="Proteomes" id="UP000185669">
    <property type="component" value="Unassembled WGS sequence"/>
</dbReference>
<dbReference type="PANTHER" id="PTHR34071:SF2">
    <property type="entry name" value="FLAVIN-NUCLEOTIDE-BINDING PROTEIN"/>
    <property type="match status" value="1"/>
</dbReference>
<evidence type="ECO:0000313" key="2">
    <source>
        <dbReference type="Proteomes" id="UP000185669"/>
    </source>
</evidence>
<accession>A0A1N6YUJ7</accession>
<dbReference type="InterPro" id="IPR024747">
    <property type="entry name" value="Pyridox_Oxase-rel"/>
</dbReference>
<gene>
    <name evidence="1" type="ORF">SAMN05421834_11560</name>
</gene>
<protein>
    <recommendedName>
        <fullName evidence="3">Nitroimidazol reductase NimA, pyridoxamine 5'-phosphate oxidase superfamily</fullName>
    </recommendedName>
</protein>
<dbReference type="Pfam" id="PF12900">
    <property type="entry name" value="Pyridox_ox_2"/>
    <property type="match status" value="1"/>
</dbReference>
<dbReference type="Gene3D" id="2.30.110.10">
    <property type="entry name" value="Electron Transport, Fmn-binding Protein, Chain A"/>
    <property type="match status" value="1"/>
</dbReference>
<sequence length="154" mass="17432">MFKEMRRKDRQIEKKKAETVLKNGEYGVLATVNENGYPYGVPLSYVFYKGSIYFHSATEGQKLANIENNNKVSFTVVGKTDVVAEKFTTKYESVIIFGRAVEVSENEKEEALLELIKKYSPDYVEEGSQYIKKTGSAAKVIKIESDHISGKERA</sequence>